<feature type="region of interest" description="Disordered" evidence="4">
    <location>
        <begin position="168"/>
        <end position="279"/>
    </location>
</feature>
<feature type="compositionally biased region" description="Basic residues" evidence="4">
    <location>
        <begin position="39"/>
        <end position="56"/>
    </location>
</feature>
<evidence type="ECO:0000256" key="2">
    <source>
        <dbReference type="ARBA" id="ARBA00023235"/>
    </source>
</evidence>
<dbReference type="GO" id="GO:0005737">
    <property type="term" value="C:cytoplasm"/>
    <property type="evidence" value="ECO:0007669"/>
    <property type="project" value="TreeGrafter"/>
</dbReference>
<dbReference type="SMART" id="SM00855">
    <property type="entry name" value="PGAM"/>
    <property type="match status" value="1"/>
</dbReference>
<evidence type="ECO:0000256" key="1">
    <source>
        <dbReference type="ARBA" id="ARBA00023152"/>
    </source>
</evidence>
<feature type="region of interest" description="Disordered" evidence="4">
    <location>
        <begin position="14"/>
        <end position="74"/>
    </location>
</feature>
<name>H8GY65_DEIGI</name>
<dbReference type="Proteomes" id="UP000007575">
    <property type="component" value="Chromosome"/>
</dbReference>
<accession>H8GY65</accession>
<dbReference type="CDD" id="cd07067">
    <property type="entry name" value="HP_PGM_like"/>
    <property type="match status" value="1"/>
</dbReference>
<proteinExistence type="predicted"/>
<dbReference type="HOGENOM" id="CLU_559873_0_0_0"/>
<dbReference type="InterPro" id="IPR013078">
    <property type="entry name" value="His_Pase_superF_clade-1"/>
</dbReference>
<gene>
    <name evidence="5" type="primary">gpmB</name>
    <name evidence="5" type="ordered locus">DGo_CA2066</name>
</gene>
<protein>
    <submittedName>
        <fullName evidence="5">Phosphoglycerate mutase, putative</fullName>
    </submittedName>
</protein>
<feature type="compositionally biased region" description="Basic residues" evidence="4">
    <location>
        <begin position="181"/>
        <end position="198"/>
    </location>
</feature>
<sequence length="487" mass="51887">MRYVYITYRYGCQTPPRGQTLQPSGGPARRAGDEPGGTGRRHRHPSAVGRVHRARRLWPQPGTGPEGGAGVRPAGRGHLLALAPAVPERAGVCPQGVTDVPDPHAAAGLHPYPSDDAPPHAGSGPGPERTGPATFLAQPGRGTLGRPVATAADAGRGGLSARPDLAGLGLDPAVSPGGAARRVRTPHPRRFRGPRLHPFRATAVGHLPGDPARRRPDYPVSGAQSLRGREYGGRLGPVRPRGRRRVRRPAAHSGRAARGPARRVKPCENDPMTLPDPSPTARIILVRHGQTAHNRERRIQGHIDIPLDETGRGQAAQLARHLGAQGVRATRIHSSDLSRAYATAEALRAEIGGVHESFPALREILLGSWEGQPIDDVSLNEAALSARFWDGDPECCAPGGETPAAVGARMLAHVHAHWPGEGETLVVVSHGIAIWSLLSRLLELDYQTHWRGGTYNHRNTGYSVLEVGADRQIHGSRLAQADHLAPL</sequence>
<keyword evidence="2" id="KW-0413">Isomerase</keyword>
<organism evidence="5 6">
    <name type="scientific">Deinococcus gobiensis (strain DSM 21396 / JCM 16679 / CGMCC 1.7299 / I-0)</name>
    <dbReference type="NCBI Taxonomy" id="745776"/>
    <lineage>
        <taxon>Bacteria</taxon>
        <taxon>Thermotogati</taxon>
        <taxon>Deinococcota</taxon>
        <taxon>Deinococci</taxon>
        <taxon>Deinococcales</taxon>
        <taxon>Deinococcaceae</taxon>
        <taxon>Deinococcus</taxon>
    </lineage>
</organism>
<reference evidence="5 6" key="1">
    <citation type="journal article" date="2012" name="PLoS ONE">
        <title>Genome sequence and transcriptome analysis of the radioresistant bacterium Deinococcus gobiensis: insights into the extreme environmental adaptations.</title>
        <authorList>
            <person name="Yuan M."/>
            <person name="Chen M."/>
            <person name="Zhang W."/>
            <person name="Lu W."/>
            <person name="Wang J."/>
            <person name="Yang M."/>
            <person name="Zhao P."/>
            <person name="Tang R."/>
            <person name="Li X."/>
            <person name="Hao Y."/>
            <person name="Zhou Z."/>
            <person name="Zhan Y."/>
            <person name="Yu H."/>
            <person name="Teng C."/>
            <person name="Yan Y."/>
            <person name="Ping S."/>
            <person name="Wang Y."/>
            <person name="Lin M."/>
        </authorList>
    </citation>
    <scope>NUCLEOTIDE SEQUENCE [LARGE SCALE GENOMIC DNA]</scope>
    <source>
        <strain evidence="5 6">I-0</strain>
    </source>
</reference>
<dbReference type="STRING" id="745776.DGo_CA2066"/>
<dbReference type="Gene3D" id="3.40.50.1240">
    <property type="entry name" value="Phosphoglycerate mutase-like"/>
    <property type="match status" value="1"/>
</dbReference>
<evidence type="ECO:0000313" key="6">
    <source>
        <dbReference type="Proteomes" id="UP000007575"/>
    </source>
</evidence>
<evidence type="ECO:0000256" key="4">
    <source>
        <dbReference type="SAM" id="MobiDB-lite"/>
    </source>
</evidence>
<dbReference type="GO" id="GO:0016791">
    <property type="term" value="F:phosphatase activity"/>
    <property type="evidence" value="ECO:0007669"/>
    <property type="project" value="TreeGrafter"/>
</dbReference>
<feature type="region of interest" description="Disordered" evidence="4">
    <location>
        <begin position="98"/>
        <end position="134"/>
    </location>
</feature>
<keyword evidence="1" id="KW-0324">Glycolysis</keyword>
<feature type="compositionally biased region" description="Basic residues" evidence="4">
    <location>
        <begin position="240"/>
        <end position="250"/>
    </location>
</feature>
<dbReference type="PROSITE" id="PS00175">
    <property type="entry name" value="PG_MUTASE"/>
    <property type="match status" value="1"/>
</dbReference>
<dbReference type="Pfam" id="PF00300">
    <property type="entry name" value="His_Phos_1"/>
    <property type="match status" value="1"/>
</dbReference>
<dbReference type="PANTHER" id="PTHR48100">
    <property type="entry name" value="BROAD-SPECIFICITY PHOSPHATASE YOR283W-RELATED"/>
    <property type="match status" value="1"/>
</dbReference>
<dbReference type="KEGG" id="dgo:DGo_CA2066"/>
<evidence type="ECO:0000256" key="3">
    <source>
        <dbReference type="PIRSR" id="PIRSR613078-2"/>
    </source>
</evidence>
<dbReference type="InterPro" id="IPR001345">
    <property type="entry name" value="PG/BPGM_mutase_AS"/>
</dbReference>
<evidence type="ECO:0000313" key="5">
    <source>
        <dbReference type="EMBL" id="AFD25993.1"/>
    </source>
</evidence>
<dbReference type="PANTHER" id="PTHR48100:SF1">
    <property type="entry name" value="HISTIDINE PHOSPHATASE FAMILY PROTEIN-RELATED"/>
    <property type="match status" value="1"/>
</dbReference>
<dbReference type="SUPFAM" id="SSF53254">
    <property type="entry name" value="Phosphoglycerate mutase-like"/>
    <property type="match status" value="1"/>
</dbReference>
<dbReference type="eggNOG" id="COG0406">
    <property type="taxonomic scope" value="Bacteria"/>
</dbReference>
<dbReference type="InterPro" id="IPR050275">
    <property type="entry name" value="PGM_Phosphatase"/>
</dbReference>
<feature type="binding site" evidence="3">
    <location>
        <begin position="287"/>
        <end position="294"/>
    </location>
    <ligand>
        <name>substrate</name>
    </ligand>
</feature>
<keyword evidence="6" id="KW-1185">Reference proteome</keyword>
<dbReference type="InterPro" id="IPR029033">
    <property type="entry name" value="His_PPase_superfam"/>
</dbReference>
<feature type="binding site" evidence="3">
    <location>
        <position position="339"/>
    </location>
    <ligand>
        <name>substrate</name>
    </ligand>
</feature>
<dbReference type="EMBL" id="CP002191">
    <property type="protein sequence ID" value="AFD25993.1"/>
    <property type="molecule type" value="Genomic_DNA"/>
</dbReference>
<dbReference type="AlphaFoldDB" id="H8GY65"/>
<dbReference type="PATRIC" id="fig|745776.4.peg.2121"/>